<comment type="caution">
    <text evidence="1">The sequence shown here is derived from an EMBL/GenBank/DDBJ whole genome shotgun (WGS) entry which is preliminary data.</text>
</comment>
<organism evidence="1 2">
    <name type="scientific">Thalictrum thalictroides</name>
    <name type="common">Rue-anemone</name>
    <name type="synonym">Anemone thalictroides</name>
    <dbReference type="NCBI Taxonomy" id="46969"/>
    <lineage>
        <taxon>Eukaryota</taxon>
        <taxon>Viridiplantae</taxon>
        <taxon>Streptophyta</taxon>
        <taxon>Embryophyta</taxon>
        <taxon>Tracheophyta</taxon>
        <taxon>Spermatophyta</taxon>
        <taxon>Magnoliopsida</taxon>
        <taxon>Ranunculales</taxon>
        <taxon>Ranunculaceae</taxon>
        <taxon>Thalictroideae</taxon>
        <taxon>Thalictrum</taxon>
    </lineage>
</organism>
<reference evidence="1 2" key="1">
    <citation type="submission" date="2020-06" db="EMBL/GenBank/DDBJ databases">
        <title>Transcriptomic and genomic resources for Thalictrum thalictroides and T. hernandezii: Facilitating candidate gene discovery in an emerging model plant lineage.</title>
        <authorList>
            <person name="Arias T."/>
            <person name="Riano-Pachon D.M."/>
            <person name="Di Stilio V.S."/>
        </authorList>
    </citation>
    <scope>NUCLEOTIDE SEQUENCE [LARGE SCALE GENOMIC DNA]</scope>
    <source>
        <strain evidence="2">cv. WT478/WT964</strain>
        <tissue evidence="1">Leaves</tissue>
    </source>
</reference>
<sequence>MAALELAGPAGSQSGLRESAGVSAKFVSRRLAKTYWFVASSVAHSHSGSLIPRGAGLPFISTLRVEAPGTRLFASP</sequence>
<dbReference type="AlphaFoldDB" id="A0A7J6VDY1"/>
<evidence type="ECO:0000313" key="2">
    <source>
        <dbReference type="Proteomes" id="UP000554482"/>
    </source>
</evidence>
<proteinExistence type="predicted"/>
<dbReference type="EMBL" id="JABWDY010033626">
    <property type="protein sequence ID" value="KAF5183299.1"/>
    <property type="molecule type" value="Genomic_DNA"/>
</dbReference>
<evidence type="ECO:0000313" key="1">
    <source>
        <dbReference type="EMBL" id="KAF5183299.1"/>
    </source>
</evidence>
<keyword evidence="2" id="KW-1185">Reference proteome</keyword>
<protein>
    <submittedName>
        <fullName evidence="1">Uncharacterized protein</fullName>
    </submittedName>
</protein>
<name>A0A7J6VDY1_THATH</name>
<accession>A0A7J6VDY1</accession>
<gene>
    <name evidence="1" type="ORF">FRX31_027116</name>
</gene>
<dbReference type="Proteomes" id="UP000554482">
    <property type="component" value="Unassembled WGS sequence"/>
</dbReference>